<feature type="domain" description="Chromatin target of PRMT1 protein C-terminal" evidence="3">
    <location>
        <begin position="333"/>
        <end position="409"/>
    </location>
</feature>
<gene>
    <name evidence="4" type="ORF">EST38_g1606</name>
</gene>
<feature type="region of interest" description="Disordered" evidence="2">
    <location>
        <begin position="1"/>
        <end position="20"/>
    </location>
</feature>
<feature type="compositionally biased region" description="Basic and acidic residues" evidence="2">
    <location>
        <begin position="316"/>
        <end position="327"/>
    </location>
</feature>
<dbReference type="InterPro" id="IPR025715">
    <property type="entry name" value="FoP_C"/>
</dbReference>
<feature type="compositionally biased region" description="Basic and acidic residues" evidence="2">
    <location>
        <begin position="269"/>
        <end position="288"/>
    </location>
</feature>
<dbReference type="SMART" id="SM01218">
    <property type="entry name" value="FoP_duplication"/>
    <property type="match status" value="1"/>
</dbReference>
<feature type="compositionally biased region" description="Basic and acidic residues" evidence="2">
    <location>
        <begin position="213"/>
        <end position="231"/>
    </location>
</feature>
<dbReference type="PANTHER" id="PTHR16291:SF0">
    <property type="entry name" value="NUCLEAR CAP-BINDING PROTEIN SUBUNIT 3"/>
    <property type="match status" value="1"/>
</dbReference>
<dbReference type="Pfam" id="PF10309">
    <property type="entry name" value="NCBP3"/>
    <property type="match status" value="1"/>
</dbReference>
<dbReference type="OrthoDB" id="422106at2759"/>
<feature type="compositionally biased region" description="Basic residues" evidence="2">
    <location>
        <begin position="328"/>
        <end position="339"/>
    </location>
</feature>
<dbReference type="STRING" id="2316362.A0A4Q2DWM2"/>
<evidence type="ECO:0000313" key="4">
    <source>
        <dbReference type="EMBL" id="RXW24231.1"/>
    </source>
</evidence>
<organism evidence="4 5">
    <name type="scientific">Candolleomyces aberdarensis</name>
    <dbReference type="NCBI Taxonomy" id="2316362"/>
    <lineage>
        <taxon>Eukaryota</taxon>
        <taxon>Fungi</taxon>
        <taxon>Dikarya</taxon>
        <taxon>Basidiomycota</taxon>
        <taxon>Agaricomycotina</taxon>
        <taxon>Agaricomycetes</taxon>
        <taxon>Agaricomycetidae</taxon>
        <taxon>Agaricales</taxon>
        <taxon>Agaricineae</taxon>
        <taxon>Psathyrellaceae</taxon>
        <taxon>Candolleomyces</taxon>
    </lineage>
</organism>
<comment type="caution">
    <text evidence="4">The sequence shown here is derived from an EMBL/GenBank/DDBJ whole genome shotgun (WGS) entry which is preliminary data.</text>
</comment>
<dbReference type="EMBL" id="SDEE01000023">
    <property type="protein sequence ID" value="RXW24231.1"/>
    <property type="molecule type" value="Genomic_DNA"/>
</dbReference>
<dbReference type="PANTHER" id="PTHR16291">
    <property type="entry name" value="NUCLEAR CAP-BINDING PROTEIN SUBUNIT 3"/>
    <property type="match status" value="1"/>
</dbReference>
<dbReference type="InterPro" id="IPR019416">
    <property type="entry name" value="NCBP3"/>
</dbReference>
<dbReference type="Proteomes" id="UP000290288">
    <property type="component" value="Unassembled WGS sequence"/>
</dbReference>
<feature type="region of interest" description="Disordered" evidence="2">
    <location>
        <begin position="183"/>
        <end position="409"/>
    </location>
</feature>
<proteinExistence type="predicted"/>
<keyword evidence="5" id="KW-1185">Reference proteome</keyword>
<keyword evidence="1" id="KW-0694">RNA-binding</keyword>
<name>A0A4Q2DWM2_9AGAR</name>
<dbReference type="AlphaFoldDB" id="A0A4Q2DWM2"/>
<evidence type="ECO:0000256" key="1">
    <source>
        <dbReference type="ARBA" id="ARBA00022884"/>
    </source>
</evidence>
<feature type="compositionally biased region" description="Polar residues" evidence="2">
    <location>
        <begin position="8"/>
        <end position="20"/>
    </location>
</feature>
<evidence type="ECO:0000259" key="3">
    <source>
        <dbReference type="SMART" id="SM01218"/>
    </source>
</evidence>
<dbReference type="GO" id="GO:0003729">
    <property type="term" value="F:mRNA binding"/>
    <property type="evidence" value="ECO:0007669"/>
    <property type="project" value="InterPro"/>
</dbReference>
<feature type="compositionally biased region" description="Basic and acidic residues" evidence="2">
    <location>
        <begin position="189"/>
        <end position="203"/>
    </location>
</feature>
<sequence length="409" mass="45227">MDDIAPATMNTDEPTTTLSYDDTVPYEEQIAVDEPAGSSLANRIGKGKIYLLADAGAHAKRKPTDDVVGDDNEMMEDDLGLDPELRPNALLFTGPPITHLPTQRIFAYATHFEAHPLGLEWVSDTTCVLVFSNRSSARKAYGALQRSLDESPSVEDGSVTAKPIPVPLWPAEKQLSRTLERALGTKPAADQKENDERQTREEGLSAPLRMRWARKDDVKKKGARKESEFYKKHGSLAGKEVVNGRDIPNVAGGTGRKRQREDEPEDEEAQRQRLDRELDAFLEDRSDAEQQEPTEDDSRPASPPSKMRSDYITSDGRSRAQKESRDGHGRRRDGRRGRGKGNELSGLSLSERISAGPVADVSWGRDTKRRRGDGGNSGGGRRGRDARPQKTQQELDDELDAFLKAPSTS</sequence>
<dbReference type="GO" id="GO:0000340">
    <property type="term" value="F:RNA 7-methylguanosine cap binding"/>
    <property type="evidence" value="ECO:0007669"/>
    <property type="project" value="InterPro"/>
</dbReference>
<protein>
    <recommendedName>
        <fullName evidence="3">Chromatin target of PRMT1 protein C-terminal domain-containing protein</fullName>
    </recommendedName>
</protein>
<evidence type="ECO:0000256" key="2">
    <source>
        <dbReference type="SAM" id="MobiDB-lite"/>
    </source>
</evidence>
<reference evidence="4 5" key="1">
    <citation type="submission" date="2019-01" db="EMBL/GenBank/DDBJ databases">
        <title>Draft genome sequence of Psathyrella aberdarensis IHI B618.</title>
        <authorList>
            <person name="Buettner E."/>
            <person name="Kellner H."/>
        </authorList>
    </citation>
    <scope>NUCLEOTIDE SEQUENCE [LARGE SCALE GENOMIC DNA]</scope>
    <source>
        <strain evidence="4 5">IHI B618</strain>
    </source>
</reference>
<accession>A0A4Q2DWM2</accession>
<evidence type="ECO:0000313" key="5">
    <source>
        <dbReference type="Proteomes" id="UP000290288"/>
    </source>
</evidence>
<dbReference type="GO" id="GO:0005634">
    <property type="term" value="C:nucleus"/>
    <property type="evidence" value="ECO:0007669"/>
    <property type="project" value="TreeGrafter"/>
</dbReference>